<comment type="caution">
    <text evidence="2">The sequence shown here is derived from an EMBL/GenBank/DDBJ whole genome shotgun (WGS) entry which is preliminary data.</text>
</comment>
<feature type="compositionally biased region" description="Polar residues" evidence="1">
    <location>
        <begin position="69"/>
        <end position="79"/>
    </location>
</feature>
<evidence type="ECO:0000256" key="1">
    <source>
        <dbReference type="SAM" id="MobiDB-lite"/>
    </source>
</evidence>
<accession>A0A7J6E781</accession>
<proteinExistence type="predicted"/>
<name>A0A7J6E781_CANSA</name>
<evidence type="ECO:0000313" key="2">
    <source>
        <dbReference type="EMBL" id="KAF4354305.1"/>
    </source>
</evidence>
<dbReference type="AlphaFoldDB" id="A0A7J6E781"/>
<evidence type="ECO:0000313" key="3">
    <source>
        <dbReference type="Proteomes" id="UP000583929"/>
    </source>
</evidence>
<dbReference type="Proteomes" id="UP000583929">
    <property type="component" value="Unassembled WGS sequence"/>
</dbReference>
<feature type="region of interest" description="Disordered" evidence="1">
    <location>
        <begin position="69"/>
        <end position="99"/>
    </location>
</feature>
<gene>
    <name evidence="2" type="ORF">G4B88_007434</name>
</gene>
<reference evidence="2 3" key="1">
    <citation type="journal article" date="2020" name="bioRxiv">
        <title>Sequence and annotation of 42 cannabis genomes reveals extensive copy number variation in cannabinoid synthesis and pathogen resistance genes.</title>
        <authorList>
            <person name="Mckernan K.J."/>
            <person name="Helbert Y."/>
            <person name="Kane L.T."/>
            <person name="Ebling H."/>
            <person name="Zhang L."/>
            <person name="Liu B."/>
            <person name="Eaton Z."/>
            <person name="Mclaughlin S."/>
            <person name="Kingan S."/>
            <person name="Baybayan P."/>
            <person name="Concepcion G."/>
            <person name="Jordan M."/>
            <person name="Riva A."/>
            <person name="Barbazuk W."/>
            <person name="Harkins T."/>
        </authorList>
    </citation>
    <scope>NUCLEOTIDE SEQUENCE [LARGE SCALE GENOMIC DNA]</scope>
    <source>
        <strain evidence="3">cv. Jamaican Lion 4</strain>
        <tissue evidence="2">Leaf</tissue>
    </source>
</reference>
<protein>
    <submittedName>
        <fullName evidence="2">Uncharacterized protein</fullName>
    </submittedName>
</protein>
<sequence length="99" mass="10706">MAVLRSQRSHLNLHLPLTKLSNALPPISLPLLPPTSTAAPTEYNCSSSSAPISPADLDKIQFSEAAMAEQSTKSAQGNLGNLRFENHPPQFRFKFPPPA</sequence>
<dbReference type="EMBL" id="JAATIQ010000483">
    <property type="protein sequence ID" value="KAF4354305.1"/>
    <property type="molecule type" value="Genomic_DNA"/>
</dbReference>
<keyword evidence="3" id="KW-1185">Reference proteome</keyword>
<organism evidence="2 3">
    <name type="scientific">Cannabis sativa</name>
    <name type="common">Hemp</name>
    <name type="synonym">Marijuana</name>
    <dbReference type="NCBI Taxonomy" id="3483"/>
    <lineage>
        <taxon>Eukaryota</taxon>
        <taxon>Viridiplantae</taxon>
        <taxon>Streptophyta</taxon>
        <taxon>Embryophyta</taxon>
        <taxon>Tracheophyta</taxon>
        <taxon>Spermatophyta</taxon>
        <taxon>Magnoliopsida</taxon>
        <taxon>eudicotyledons</taxon>
        <taxon>Gunneridae</taxon>
        <taxon>Pentapetalae</taxon>
        <taxon>rosids</taxon>
        <taxon>fabids</taxon>
        <taxon>Rosales</taxon>
        <taxon>Cannabaceae</taxon>
        <taxon>Cannabis</taxon>
    </lineage>
</organism>